<accession>A0A4Q2DUM7</accession>
<evidence type="ECO:0000313" key="2">
    <source>
        <dbReference type="EMBL" id="RXW23436.1"/>
    </source>
</evidence>
<keyword evidence="3" id="KW-1185">Reference proteome</keyword>
<feature type="transmembrane region" description="Helical" evidence="1">
    <location>
        <begin position="6"/>
        <end position="25"/>
    </location>
</feature>
<keyword evidence="1" id="KW-0472">Membrane</keyword>
<keyword evidence="1" id="KW-0812">Transmembrane</keyword>
<dbReference type="AlphaFoldDB" id="A0A4Q2DUM7"/>
<protein>
    <submittedName>
        <fullName evidence="2">Uncharacterized protein</fullName>
    </submittedName>
</protein>
<evidence type="ECO:0000256" key="1">
    <source>
        <dbReference type="SAM" id="Phobius"/>
    </source>
</evidence>
<name>A0A4Q2DUM7_9AGAR</name>
<dbReference type="Proteomes" id="UP000290288">
    <property type="component" value="Unassembled WGS sequence"/>
</dbReference>
<sequence>MSPPATILIIGSLYFYLYPTLLDFLELMAILKSVKTVLQLDELGRNSVRHSQILQGVSAFHYNVTPFAPCPPARYESVNLPRIKQLGAIGWNIEQFESLKVGKEWNVDSIFSQRLCSENPLPIAKGNIIQCQVGQGREVLEYGLQ</sequence>
<dbReference type="EMBL" id="SDEE01000042">
    <property type="protein sequence ID" value="RXW23436.1"/>
    <property type="molecule type" value="Genomic_DNA"/>
</dbReference>
<keyword evidence="1" id="KW-1133">Transmembrane helix</keyword>
<comment type="caution">
    <text evidence="2">The sequence shown here is derived from an EMBL/GenBank/DDBJ whole genome shotgun (WGS) entry which is preliminary data.</text>
</comment>
<proteinExistence type="predicted"/>
<gene>
    <name evidence="2" type="ORF">EST38_g2405</name>
</gene>
<organism evidence="2 3">
    <name type="scientific">Candolleomyces aberdarensis</name>
    <dbReference type="NCBI Taxonomy" id="2316362"/>
    <lineage>
        <taxon>Eukaryota</taxon>
        <taxon>Fungi</taxon>
        <taxon>Dikarya</taxon>
        <taxon>Basidiomycota</taxon>
        <taxon>Agaricomycotina</taxon>
        <taxon>Agaricomycetes</taxon>
        <taxon>Agaricomycetidae</taxon>
        <taxon>Agaricales</taxon>
        <taxon>Agaricineae</taxon>
        <taxon>Psathyrellaceae</taxon>
        <taxon>Candolleomyces</taxon>
    </lineage>
</organism>
<evidence type="ECO:0000313" key="3">
    <source>
        <dbReference type="Proteomes" id="UP000290288"/>
    </source>
</evidence>
<reference evidence="2 3" key="1">
    <citation type="submission" date="2019-01" db="EMBL/GenBank/DDBJ databases">
        <title>Draft genome sequence of Psathyrella aberdarensis IHI B618.</title>
        <authorList>
            <person name="Buettner E."/>
            <person name="Kellner H."/>
        </authorList>
    </citation>
    <scope>NUCLEOTIDE SEQUENCE [LARGE SCALE GENOMIC DNA]</scope>
    <source>
        <strain evidence="2 3">IHI B618</strain>
    </source>
</reference>